<reference evidence="2" key="1">
    <citation type="submission" date="2013-07" db="EMBL/GenBank/DDBJ databases">
        <title>The genome of an arbuscular mycorrhizal fungus provides insights into the evolution of the oldest plant symbiosis.</title>
        <authorList>
            <consortium name="DOE Joint Genome Institute"/>
            <person name="Tisserant E."/>
            <person name="Malbreil M."/>
            <person name="Kuo A."/>
            <person name="Kohler A."/>
            <person name="Symeonidi A."/>
            <person name="Balestrini R."/>
            <person name="Charron P."/>
            <person name="Duensing N."/>
            <person name="Frei-dit-Frey N."/>
            <person name="Gianinazzi-Pearson V."/>
            <person name="Gilbert B."/>
            <person name="Handa Y."/>
            <person name="Hijri M."/>
            <person name="Kaul R."/>
            <person name="Kawaguchi M."/>
            <person name="Krajinski F."/>
            <person name="Lammers P."/>
            <person name="Lapierre D."/>
            <person name="Masclaux F.G."/>
            <person name="Murat C."/>
            <person name="Morin E."/>
            <person name="Ndikumana S."/>
            <person name="Pagni M."/>
            <person name="Petitpierre D."/>
            <person name="Requena N."/>
            <person name="Rosikiewicz P."/>
            <person name="Riley R."/>
            <person name="Saito K."/>
            <person name="San Clemente H."/>
            <person name="Shapiro H."/>
            <person name="van Tuinen D."/>
            <person name="Becard G."/>
            <person name="Bonfante P."/>
            <person name="Paszkowski U."/>
            <person name="Shachar-Hill Y."/>
            <person name="Young J.P."/>
            <person name="Sanders I.R."/>
            <person name="Henrissat B."/>
            <person name="Rensing S.A."/>
            <person name="Grigoriev I.V."/>
            <person name="Corradi N."/>
            <person name="Roux C."/>
            <person name="Martin F."/>
        </authorList>
    </citation>
    <scope>NUCLEOTIDE SEQUENCE</scope>
    <source>
        <strain evidence="2">DAOM 197198</strain>
    </source>
</reference>
<evidence type="ECO:0000256" key="1">
    <source>
        <dbReference type="SAM" id="Phobius"/>
    </source>
</evidence>
<keyword evidence="1" id="KW-1133">Transmembrane helix</keyword>
<protein>
    <submittedName>
        <fullName evidence="2">Uncharacterized protein</fullName>
    </submittedName>
</protein>
<proteinExistence type="predicted"/>
<gene>
    <name evidence="2" type="ORF">GLOINDRAFT_26078</name>
</gene>
<keyword evidence="1" id="KW-0812">Transmembrane</keyword>
<dbReference type="EMBL" id="KI283942">
    <property type="protein sequence ID" value="ESA13405.1"/>
    <property type="molecule type" value="Genomic_DNA"/>
</dbReference>
<keyword evidence="1" id="KW-0472">Membrane</keyword>
<accession>U9TZ66</accession>
<sequence>MAGNLTPSVIKSPADNAASMFSRGPKIQIIVQSKKQLFCHYSLVIIVLSVLQMLTWKT</sequence>
<dbReference type="AlphaFoldDB" id="U9TZ66"/>
<name>U9TZ66_RHIID</name>
<evidence type="ECO:0000313" key="2">
    <source>
        <dbReference type="EMBL" id="ESA13405.1"/>
    </source>
</evidence>
<dbReference type="HOGENOM" id="CLU_2980232_0_0_1"/>
<feature type="transmembrane region" description="Helical" evidence="1">
    <location>
        <begin position="37"/>
        <end position="56"/>
    </location>
</feature>
<organism evidence="2">
    <name type="scientific">Rhizophagus irregularis (strain DAOM 181602 / DAOM 197198 / MUCL 43194)</name>
    <name type="common">Arbuscular mycorrhizal fungus</name>
    <name type="synonym">Glomus intraradices</name>
    <dbReference type="NCBI Taxonomy" id="747089"/>
    <lineage>
        <taxon>Eukaryota</taxon>
        <taxon>Fungi</taxon>
        <taxon>Fungi incertae sedis</taxon>
        <taxon>Mucoromycota</taxon>
        <taxon>Glomeromycotina</taxon>
        <taxon>Glomeromycetes</taxon>
        <taxon>Glomerales</taxon>
        <taxon>Glomeraceae</taxon>
        <taxon>Rhizophagus</taxon>
    </lineage>
</organism>